<dbReference type="InterPro" id="IPR013024">
    <property type="entry name" value="GGCT-like"/>
</dbReference>
<feature type="domain" description="Gamma-glutamylcyclotransferase AIG2-like" evidence="1">
    <location>
        <begin position="6"/>
        <end position="127"/>
    </location>
</feature>
<sequence>MRDSLLFVYGTLRFAFDGPMARRLRAEAQLVGSARAQGMLYRLAGYPGFVPGAEGVVTGELFALTDAEATLAWLDDYEECAGDSPQPHEYRRLRLMVEGEQGRVAAWTYVYARDPSGWPIIASGDFLASV</sequence>
<reference evidence="4 5" key="1">
    <citation type="submission" date="2019-09" db="EMBL/GenBank/DDBJ databases">
        <authorList>
            <person name="Feng G."/>
        </authorList>
    </citation>
    <scope>NUCLEOTIDE SEQUENCE [LARGE SCALE GENOMIC DNA]</scope>
    <source>
        <strain evidence="3 4">KACC 19283</strain>
        <strain evidence="2 5">KACC 19284</strain>
    </source>
</reference>
<dbReference type="InterPro" id="IPR036568">
    <property type="entry name" value="GGCT-like_sf"/>
</dbReference>
<evidence type="ECO:0000259" key="1">
    <source>
        <dbReference type="Pfam" id="PF06094"/>
    </source>
</evidence>
<dbReference type="Pfam" id="PF06094">
    <property type="entry name" value="GGACT"/>
    <property type="match status" value="1"/>
</dbReference>
<dbReference type="AlphaFoldDB" id="A0A5J5I6K7"/>
<dbReference type="Proteomes" id="UP000326364">
    <property type="component" value="Unassembled WGS sequence"/>
</dbReference>
<dbReference type="CDD" id="cd06661">
    <property type="entry name" value="GGCT_like"/>
    <property type="match status" value="1"/>
</dbReference>
<keyword evidence="3" id="KW-0808">Transferase</keyword>
<evidence type="ECO:0000313" key="3">
    <source>
        <dbReference type="EMBL" id="KAA9031402.1"/>
    </source>
</evidence>
<dbReference type="SUPFAM" id="SSF110857">
    <property type="entry name" value="Gamma-glutamyl cyclotransferase-like"/>
    <property type="match status" value="1"/>
</dbReference>
<accession>A0A5J5I6K7</accession>
<dbReference type="EMBL" id="VYQB01000004">
    <property type="protein sequence ID" value="KAA9018830.1"/>
    <property type="molecule type" value="Genomic_DNA"/>
</dbReference>
<evidence type="ECO:0000313" key="5">
    <source>
        <dbReference type="Proteomes" id="UP000326364"/>
    </source>
</evidence>
<dbReference type="Gene3D" id="3.10.490.10">
    <property type="entry name" value="Gamma-glutamyl cyclotransferase-like"/>
    <property type="match status" value="1"/>
</dbReference>
<comment type="caution">
    <text evidence="3">The sequence shown here is derived from an EMBL/GenBank/DDBJ whole genome shotgun (WGS) entry which is preliminary data.</text>
</comment>
<dbReference type="GO" id="GO:0016740">
    <property type="term" value="F:transferase activity"/>
    <property type="evidence" value="ECO:0007669"/>
    <property type="project" value="UniProtKB-KW"/>
</dbReference>
<dbReference type="Proteomes" id="UP000325933">
    <property type="component" value="Unassembled WGS sequence"/>
</dbReference>
<name>A0A5J5I6K7_9SPHN</name>
<organism evidence="3 4">
    <name type="scientific">Sphingobium limneticum</name>
    <dbReference type="NCBI Taxonomy" id="1007511"/>
    <lineage>
        <taxon>Bacteria</taxon>
        <taxon>Pseudomonadati</taxon>
        <taxon>Pseudomonadota</taxon>
        <taxon>Alphaproteobacteria</taxon>
        <taxon>Sphingomonadales</taxon>
        <taxon>Sphingomonadaceae</taxon>
        <taxon>Sphingobium</taxon>
    </lineage>
</organism>
<dbReference type="InterPro" id="IPR009288">
    <property type="entry name" value="AIG2-like_dom"/>
</dbReference>
<evidence type="ECO:0000313" key="2">
    <source>
        <dbReference type="EMBL" id="KAA9018830.1"/>
    </source>
</evidence>
<evidence type="ECO:0000313" key="4">
    <source>
        <dbReference type="Proteomes" id="UP000325933"/>
    </source>
</evidence>
<protein>
    <submittedName>
        <fullName evidence="3">Gamma-glutamylcyclotransferase</fullName>
    </submittedName>
</protein>
<gene>
    <name evidence="3" type="ORF">F4U95_07185</name>
    <name evidence="2" type="ORF">F4U96_07235</name>
</gene>
<dbReference type="RefSeq" id="WP_150425146.1">
    <property type="nucleotide sequence ID" value="NZ_VYQA01000004.1"/>
</dbReference>
<dbReference type="EMBL" id="VYQA01000004">
    <property type="protein sequence ID" value="KAA9031402.1"/>
    <property type="molecule type" value="Genomic_DNA"/>
</dbReference>
<keyword evidence="5" id="KW-1185">Reference proteome</keyword>
<proteinExistence type="predicted"/>